<evidence type="ECO:0000256" key="5">
    <source>
        <dbReference type="ARBA" id="ARBA00023136"/>
    </source>
</evidence>
<name>A0A844CKN0_9RHOB</name>
<comment type="similarity">
    <text evidence="6">Belongs to the TVP38/TMEM64 family.</text>
</comment>
<dbReference type="Pfam" id="PF09335">
    <property type="entry name" value="VTT_dom"/>
    <property type="match status" value="1"/>
</dbReference>
<dbReference type="EMBL" id="SZWE01000001">
    <property type="protein sequence ID" value="MRU14035.1"/>
    <property type="molecule type" value="Genomic_DNA"/>
</dbReference>
<feature type="transmembrane region" description="Helical" evidence="6">
    <location>
        <begin position="16"/>
        <end position="36"/>
    </location>
</feature>
<feature type="transmembrane region" description="Helical" evidence="6">
    <location>
        <begin position="56"/>
        <end position="75"/>
    </location>
</feature>
<dbReference type="OrthoDB" id="9779114at2"/>
<keyword evidence="5 6" id="KW-0472">Membrane</keyword>
<keyword evidence="4 6" id="KW-1133">Transmembrane helix</keyword>
<feature type="transmembrane region" description="Helical" evidence="6">
    <location>
        <begin position="217"/>
        <end position="237"/>
    </location>
</feature>
<feature type="transmembrane region" description="Helical" evidence="6">
    <location>
        <begin position="172"/>
        <end position="197"/>
    </location>
</feature>
<feature type="domain" description="VTT" evidence="7">
    <location>
        <begin position="76"/>
        <end position="194"/>
    </location>
</feature>
<evidence type="ECO:0000256" key="4">
    <source>
        <dbReference type="ARBA" id="ARBA00022989"/>
    </source>
</evidence>
<protein>
    <recommendedName>
        <fullName evidence="6">TVP38/TMEM64 family membrane protein</fullName>
    </recommendedName>
</protein>
<keyword evidence="9" id="KW-1185">Reference proteome</keyword>
<evidence type="ECO:0000256" key="3">
    <source>
        <dbReference type="ARBA" id="ARBA00022692"/>
    </source>
</evidence>
<evidence type="ECO:0000256" key="6">
    <source>
        <dbReference type="RuleBase" id="RU366058"/>
    </source>
</evidence>
<dbReference type="GO" id="GO:0005886">
    <property type="term" value="C:plasma membrane"/>
    <property type="evidence" value="ECO:0007669"/>
    <property type="project" value="UniProtKB-SubCell"/>
</dbReference>
<feature type="transmembrane region" description="Helical" evidence="6">
    <location>
        <begin position="95"/>
        <end position="117"/>
    </location>
</feature>
<evidence type="ECO:0000313" key="9">
    <source>
        <dbReference type="Proteomes" id="UP000564704"/>
    </source>
</evidence>
<evidence type="ECO:0000256" key="2">
    <source>
        <dbReference type="ARBA" id="ARBA00022475"/>
    </source>
</evidence>
<evidence type="ECO:0000313" key="8">
    <source>
        <dbReference type="EMBL" id="MRU14035.1"/>
    </source>
</evidence>
<keyword evidence="2 6" id="KW-1003">Cell membrane</keyword>
<keyword evidence="3 6" id="KW-0812">Transmembrane</keyword>
<comment type="caution">
    <text evidence="8">The sequence shown here is derived from an EMBL/GenBank/DDBJ whole genome shotgun (WGS) entry which is preliminary data.</text>
</comment>
<accession>A0A844CKN0</accession>
<sequence length="243" mass="26329">MNDMTQTDKDSPWRHAPLILILLGAVIGFFTLRDYLSFETLRENREALMAFRDAHYLLMVAGFIAIYFVIVAFSLPGAAVASVSGGFLFGLGLGTTYNVIAASLGAFAIFLAARWGLGRTLAARMETSEGTLKRVKSGLQEHEISVLFLIRLVPAVPFFVANLLPALVGVKFFNFAFTTVLGIIPGAIVFTWIGVGLGEVFDRGETPDLSLLWEPQVIGPILGLCVLAALPILIKALRGKKDI</sequence>
<organism evidence="8 9">
    <name type="scientific">Roseovarius bejariae</name>
    <dbReference type="NCBI Taxonomy" id="2576383"/>
    <lineage>
        <taxon>Bacteria</taxon>
        <taxon>Pseudomonadati</taxon>
        <taxon>Pseudomonadota</taxon>
        <taxon>Alphaproteobacteria</taxon>
        <taxon>Rhodobacterales</taxon>
        <taxon>Roseobacteraceae</taxon>
        <taxon>Roseovarius</taxon>
    </lineage>
</organism>
<gene>
    <name evidence="8" type="ORF">FDP25_01180</name>
</gene>
<evidence type="ECO:0000256" key="1">
    <source>
        <dbReference type="ARBA" id="ARBA00004651"/>
    </source>
</evidence>
<dbReference type="InterPro" id="IPR015414">
    <property type="entry name" value="TMEM64"/>
</dbReference>
<dbReference type="RefSeq" id="WP_154148352.1">
    <property type="nucleotide sequence ID" value="NZ_SZWE01000001.1"/>
</dbReference>
<dbReference type="PANTHER" id="PTHR12677:SF59">
    <property type="entry name" value="GOLGI APPARATUS MEMBRANE PROTEIN TVP38-RELATED"/>
    <property type="match status" value="1"/>
</dbReference>
<dbReference type="Proteomes" id="UP000564704">
    <property type="component" value="Unassembled WGS sequence"/>
</dbReference>
<proteinExistence type="inferred from homology"/>
<reference evidence="8 9" key="1">
    <citation type="submission" date="2019-05" db="EMBL/GenBank/DDBJ databases">
        <title>Roseovarius bejariae sp. nov., a moderately halophylic bacterium isolated from a saline soil in Rambla Salada (Murcia).</title>
        <authorList>
            <person name="Castro D.J."/>
            <person name="Gomez-Altuve A."/>
            <person name="Reina J.C."/>
            <person name="Rodriguez M."/>
            <person name="Sampedro I."/>
            <person name="Llamas I."/>
            <person name="Martinez-Checa F."/>
        </authorList>
    </citation>
    <scope>NUCLEOTIDE SEQUENCE [LARGE SCALE GENOMIC DNA]</scope>
    <source>
        <strain evidence="8 9">A21</strain>
    </source>
</reference>
<dbReference type="PANTHER" id="PTHR12677">
    <property type="entry name" value="GOLGI APPARATUS MEMBRANE PROTEIN TVP38-RELATED"/>
    <property type="match status" value="1"/>
</dbReference>
<dbReference type="AlphaFoldDB" id="A0A844CKN0"/>
<evidence type="ECO:0000259" key="7">
    <source>
        <dbReference type="Pfam" id="PF09335"/>
    </source>
</evidence>
<dbReference type="InterPro" id="IPR032816">
    <property type="entry name" value="VTT_dom"/>
</dbReference>
<comment type="subcellular location">
    <subcellularLocation>
        <location evidence="1 6">Cell membrane</location>
        <topology evidence="1 6">Multi-pass membrane protein</topology>
    </subcellularLocation>
</comment>